<evidence type="ECO:0008006" key="6">
    <source>
        <dbReference type="Google" id="ProtNLM"/>
    </source>
</evidence>
<dbReference type="Gene3D" id="3.55.50.30">
    <property type="match status" value="1"/>
</dbReference>
<reference evidence="4" key="1">
    <citation type="journal article" date="2014" name="Int. J. Syst. Evol. Microbiol.">
        <title>Complete genome sequence of Corynebacterium casei LMG S-19264T (=DSM 44701T), isolated from a smear-ripened cheese.</title>
        <authorList>
            <consortium name="US DOE Joint Genome Institute (JGI-PGF)"/>
            <person name="Walter F."/>
            <person name="Albersmeier A."/>
            <person name="Kalinowski J."/>
            <person name="Ruckert C."/>
        </authorList>
    </citation>
    <scope>NUCLEOTIDE SEQUENCE</scope>
    <source>
        <strain evidence="4">CGMCC 1.15448</strain>
    </source>
</reference>
<dbReference type="PANTHER" id="PTHR30273:SF2">
    <property type="entry name" value="PROTEIN FECR"/>
    <property type="match status" value="1"/>
</dbReference>
<feature type="domain" description="FecR protein" evidence="2">
    <location>
        <begin position="164"/>
        <end position="263"/>
    </location>
</feature>
<reference evidence="4" key="2">
    <citation type="submission" date="2020-09" db="EMBL/GenBank/DDBJ databases">
        <authorList>
            <person name="Sun Q."/>
            <person name="Zhou Y."/>
        </authorList>
    </citation>
    <scope>NUCLEOTIDE SEQUENCE</scope>
    <source>
        <strain evidence="4">CGMCC 1.15448</strain>
    </source>
</reference>
<proteinExistence type="predicted"/>
<dbReference type="PIRSF" id="PIRSF018266">
    <property type="entry name" value="FecR"/>
    <property type="match status" value="1"/>
</dbReference>
<comment type="caution">
    <text evidence="4">The sequence shown here is derived from an EMBL/GenBank/DDBJ whole genome shotgun (WGS) entry which is preliminary data.</text>
</comment>
<keyword evidence="5" id="KW-1185">Reference proteome</keyword>
<dbReference type="PANTHER" id="PTHR30273">
    <property type="entry name" value="PERIPLASMIC SIGNAL SENSOR AND SIGMA FACTOR ACTIVATOR FECR-RELATED"/>
    <property type="match status" value="1"/>
</dbReference>
<dbReference type="InterPro" id="IPR006860">
    <property type="entry name" value="FecR"/>
</dbReference>
<dbReference type="GO" id="GO:0016989">
    <property type="term" value="F:sigma factor antagonist activity"/>
    <property type="evidence" value="ECO:0007669"/>
    <property type="project" value="TreeGrafter"/>
</dbReference>
<feature type="transmembrane region" description="Helical" evidence="1">
    <location>
        <begin position="70"/>
        <end position="89"/>
    </location>
</feature>
<accession>A0A8J2XRN4</accession>
<keyword evidence="1" id="KW-0812">Transmembrane</keyword>
<sequence length="372" mass="40839">MPTPRTTYLLQQYLDKTISEEELAELSLLLQDEAAGEDLQQAMEGLLTEAVETRPLEMRPRRRVIPLRRIGWWAAAAVLILVAGGLWIGESGNKVKAPVVAVAHDAAPGGNKALLTLGDGSTVRLDEVKAGVVGRQGNTQVIKSKDAQLQYEVAGDSGAVQYNVLATPRGGQYKLVLPDGTKVWLDAATTIRYPTAFAGAERVVELNGEAYFEVAADAAKPFRVEVATDKGQMQVDVLGTHFNIMSYADEPVVKTTLLEGSVRVRKGGKRVQIRPGEQARLNGDGSLVVVKTDVEEAVAWKNGLFKFEEADMQQVMRQLSRWYDLEVVYTNGVPKDRFQGEMYRDVNLSKILKILEASGVRFTVEGKKLLVQ</sequence>
<dbReference type="Pfam" id="PF04773">
    <property type="entry name" value="FecR"/>
    <property type="match status" value="1"/>
</dbReference>
<dbReference type="RefSeq" id="WP_188929364.1">
    <property type="nucleotide sequence ID" value="NZ_BMJC01000001.1"/>
</dbReference>
<evidence type="ECO:0000259" key="2">
    <source>
        <dbReference type="Pfam" id="PF04773"/>
    </source>
</evidence>
<dbReference type="InterPro" id="IPR032508">
    <property type="entry name" value="FecR_C"/>
</dbReference>
<dbReference type="EMBL" id="BMJC01000001">
    <property type="protein sequence ID" value="GGA89721.1"/>
    <property type="molecule type" value="Genomic_DNA"/>
</dbReference>
<evidence type="ECO:0000313" key="4">
    <source>
        <dbReference type="EMBL" id="GGA89721.1"/>
    </source>
</evidence>
<gene>
    <name evidence="4" type="ORF">GCM10011511_11200</name>
</gene>
<keyword evidence="1" id="KW-1133">Transmembrane helix</keyword>
<protein>
    <recommendedName>
        <fullName evidence="6">FecR family protein</fullName>
    </recommendedName>
</protein>
<dbReference type="InterPro" id="IPR012373">
    <property type="entry name" value="Ferrdict_sens_TM"/>
</dbReference>
<evidence type="ECO:0000259" key="3">
    <source>
        <dbReference type="Pfam" id="PF16344"/>
    </source>
</evidence>
<dbReference type="Gene3D" id="2.60.120.1440">
    <property type="match status" value="1"/>
</dbReference>
<dbReference type="AlphaFoldDB" id="A0A8J2XRN4"/>
<evidence type="ECO:0000256" key="1">
    <source>
        <dbReference type="SAM" id="Phobius"/>
    </source>
</evidence>
<dbReference type="Proteomes" id="UP000607559">
    <property type="component" value="Unassembled WGS sequence"/>
</dbReference>
<name>A0A8J2XRN4_9BACT</name>
<keyword evidence="1" id="KW-0472">Membrane</keyword>
<evidence type="ECO:0000313" key="5">
    <source>
        <dbReference type="Proteomes" id="UP000607559"/>
    </source>
</evidence>
<organism evidence="4 5">
    <name type="scientific">Puia dinghuensis</name>
    <dbReference type="NCBI Taxonomy" id="1792502"/>
    <lineage>
        <taxon>Bacteria</taxon>
        <taxon>Pseudomonadati</taxon>
        <taxon>Bacteroidota</taxon>
        <taxon>Chitinophagia</taxon>
        <taxon>Chitinophagales</taxon>
        <taxon>Chitinophagaceae</taxon>
        <taxon>Puia</taxon>
    </lineage>
</organism>
<feature type="domain" description="Protein FecR C-terminal" evidence="3">
    <location>
        <begin position="305"/>
        <end position="370"/>
    </location>
</feature>
<dbReference type="Pfam" id="PF16344">
    <property type="entry name" value="FecR_C"/>
    <property type="match status" value="1"/>
</dbReference>